<dbReference type="SUPFAM" id="SSF48371">
    <property type="entry name" value="ARM repeat"/>
    <property type="match status" value="1"/>
</dbReference>
<feature type="compositionally biased region" description="Gly residues" evidence="2">
    <location>
        <begin position="1032"/>
        <end position="1043"/>
    </location>
</feature>
<evidence type="ECO:0000259" key="3">
    <source>
        <dbReference type="Pfam" id="PF07393"/>
    </source>
</evidence>
<dbReference type="GO" id="GO:0006893">
    <property type="term" value="P:Golgi to plasma membrane transport"/>
    <property type="evidence" value="ECO:0007669"/>
    <property type="project" value="TreeGrafter"/>
</dbReference>
<sequence length="1213" mass="135197">MSEQGDVFDTLSSPQSSGQAPLLLDRSIFTPSSFAAPVLVNAICQRVLMSVPVDTSNMRGGSNFGASTSQQHQDEVPQEVHQNIAGRLVKTLEEAEAQLAQLYAEEQRAVRHAEGDARAIEASKKSLLNQIRVALNDGTSQRIRGMEDAIGNALTSTVGVEQHLNQSNARVTRGRVVSLLLKYFQMFSHIDSKQFEGLLENLSRARAEQRKKTTDQWANGEVSSVDPKYYTVFQRGVDLQQSPSKKQLKSKANKKRRTLKTPDDDEDDEDEESEEDSDDDDVKSKAKKKRRTLKTSDDDEDDEDEESEEDSDDDDDDDDDEDDEERARIKAIDDDIPSPENATVASNKVPLHRFEMVAVSGGLDRLFALRYYTEAQVPWMLKLSVLSRELAAVANNASNIERYLEWLKEELEEDCTHLMQSFRAFYDENGEASVHMAYGKLEEDCTHLMQSFRAFYDENGEASVHMAYGKSLLKTLELSGKLYGSLCVAAAAADANSSAQDDATALLDYVIKKSAQDLVTEMRSSHSPNVPPEQPPLPEITLSTLMAFFDAKTKPGIVLLYNFLEQRVKREALVVESIVAGCFGREEHNVNVNATSAKAKHTPSLSGESQHRRTMSGSLTSIAAASTTGKKSYMHASGTGGGMAASLASTGLTDAGGRQARQQLLYKIMDQVLRRYVTELQSAANQHFQTLLTLLVRERRRRFAARRPAQRLRYRKRVSQCRLEMRDTLLKRRKNLLLKRSTTELQMIFDVIPSLFPHQSEYVSGRQEVSLLQRYMLAIDDTYRLTLLVSAEVNEPFDVKPDQRRRRNTRMEEVCHRVLTLTPPAQVPMYIVDLLSLGIEEVAKYLNAEADKMLKFVKDERSAWNKKPHPRGEEAWISPSPVERQLCAARMIIFAQTTIMRLHEYCASIALQAHLGALSADGLLDFASRSDFLKLDETLEELINLAAAAIVTKSLVILYYSQNKHDFRPKEERKKKGDDDGASVMVVRPSTRACGLFCQYVNFQLLQIQPLLDVSCGQMWRQTVDEVHVPPGGLGGRRGGDGGATPPRSPALGPSAAPTELRVGGDIDRTLTSLRKKSDAVTKVKKMSLQQLIFGDGGPTSLVRSIGVPLYRGLSAHLRQMRCNEAGAFVYKQDVTEYARALRPLMIAPGLDSIVVERLMAVLKDTSGLLLAAVENIKAVKGAGILGELMSNEEKVAYLQMRDDLREGFSQGR</sequence>
<dbReference type="Proteomes" id="UP000051952">
    <property type="component" value="Unassembled WGS sequence"/>
</dbReference>
<evidence type="ECO:0000313" key="5">
    <source>
        <dbReference type="Proteomes" id="UP000051952"/>
    </source>
</evidence>
<feature type="compositionally biased region" description="Basic residues" evidence="2">
    <location>
        <begin position="246"/>
        <end position="259"/>
    </location>
</feature>
<feature type="region of interest" description="Disordered" evidence="2">
    <location>
        <begin position="596"/>
        <end position="616"/>
    </location>
</feature>
<dbReference type="EMBL" id="CYKH01000335">
    <property type="protein sequence ID" value="CUF48674.1"/>
    <property type="molecule type" value="Genomic_DNA"/>
</dbReference>
<dbReference type="AlphaFoldDB" id="A0A0S4IRR2"/>
<dbReference type="InterPro" id="IPR009976">
    <property type="entry name" value="Sec10-like"/>
</dbReference>
<protein>
    <recommendedName>
        <fullName evidence="3">Exocyst complex component Sec10-like alpha-helical bundle domain-containing protein</fullName>
    </recommendedName>
</protein>
<gene>
    <name evidence="4" type="ORF">BSAL_62905</name>
</gene>
<keyword evidence="5" id="KW-1185">Reference proteome</keyword>
<dbReference type="InterPro" id="IPR048627">
    <property type="entry name" value="Sec10_HB"/>
</dbReference>
<reference evidence="5" key="1">
    <citation type="submission" date="2015-09" db="EMBL/GenBank/DDBJ databases">
        <authorList>
            <consortium name="Pathogen Informatics"/>
        </authorList>
    </citation>
    <scope>NUCLEOTIDE SEQUENCE [LARGE SCALE GENOMIC DNA]</scope>
    <source>
        <strain evidence="5">Lake Konstanz</strain>
    </source>
</reference>
<dbReference type="OrthoDB" id="272443at2759"/>
<organism evidence="4 5">
    <name type="scientific">Bodo saltans</name>
    <name type="common">Flagellated protozoan</name>
    <dbReference type="NCBI Taxonomy" id="75058"/>
    <lineage>
        <taxon>Eukaryota</taxon>
        <taxon>Discoba</taxon>
        <taxon>Euglenozoa</taxon>
        <taxon>Kinetoplastea</taxon>
        <taxon>Metakinetoplastina</taxon>
        <taxon>Eubodonida</taxon>
        <taxon>Bodonidae</taxon>
        <taxon>Bodo</taxon>
    </lineage>
</organism>
<dbReference type="PANTHER" id="PTHR12100:SF0">
    <property type="entry name" value="EXOCYST COMPLEX COMPONENT 5"/>
    <property type="match status" value="1"/>
</dbReference>
<evidence type="ECO:0000313" key="4">
    <source>
        <dbReference type="EMBL" id="CUF48674.1"/>
    </source>
</evidence>
<feature type="compositionally biased region" description="Acidic residues" evidence="2">
    <location>
        <begin position="263"/>
        <end position="281"/>
    </location>
</feature>
<dbReference type="PANTHER" id="PTHR12100">
    <property type="entry name" value="SEC10"/>
    <property type="match status" value="1"/>
</dbReference>
<dbReference type="Pfam" id="PF07393">
    <property type="entry name" value="Sec10_HB"/>
    <property type="match status" value="1"/>
</dbReference>
<feature type="compositionally biased region" description="Acidic residues" evidence="2">
    <location>
        <begin position="297"/>
        <end position="324"/>
    </location>
</feature>
<dbReference type="GO" id="GO:0000145">
    <property type="term" value="C:exocyst"/>
    <property type="evidence" value="ECO:0007669"/>
    <property type="project" value="TreeGrafter"/>
</dbReference>
<dbReference type="OMA" id="TEAQVEW"/>
<evidence type="ECO:0000256" key="2">
    <source>
        <dbReference type="SAM" id="MobiDB-lite"/>
    </source>
</evidence>
<feature type="coiled-coil region" evidence="1">
    <location>
        <begin position="85"/>
        <end position="112"/>
    </location>
</feature>
<dbReference type="InterPro" id="IPR016024">
    <property type="entry name" value="ARM-type_fold"/>
</dbReference>
<name>A0A0S4IRR2_BODSA</name>
<dbReference type="VEuPathDB" id="TriTrypDB:BSAL_62905"/>
<proteinExistence type="predicted"/>
<keyword evidence="1" id="KW-0175">Coiled coil</keyword>
<feature type="domain" description="Exocyst complex component Sec10-like alpha-helical bundle" evidence="3">
    <location>
        <begin position="928"/>
        <end position="1206"/>
    </location>
</feature>
<accession>A0A0S4IRR2</accession>
<dbReference type="GO" id="GO:0006887">
    <property type="term" value="P:exocytosis"/>
    <property type="evidence" value="ECO:0007669"/>
    <property type="project" value="TreeGrafter"/>
</dbReference>
<feature type="region of interest" description="Disordered" evidence="2">
    <location>
        <begin position="236"/>
        <end position="343"/>
    </location>
</feature>
<evidence type="ECO:0000256" key="1">
    <source>
        <dbReference type="SAM" id="Coils"/>
    </source>
</evidence>
<feature type="region of interest" description="Disordered" evidence="2">
    <location>
        <begin position="1029"/>
        <end position="1059"/>
    </location>
</feature>